<feature type="domain" description="DNA mismatch repair protein S5" evidence="5">
    <location>
        <begin position="203"/>
        <end position="301"/>
    </location>
</feature>
<evidence type="ECO:0000256" key="1">
    <source>
        <dbReference type="ARBA" id="ARBA00006082"/>
    </source>
</evidence>
<dbReference type="SMART" id="SM01340">
    <property type="entry name" value="DNA_mis_repair"/>
    <property type="match status" value="1"/>
</dbReference>
<feature type="domain" description="MutL C-terminal dimerisation" evidence="4">
    <location>
        <begin position="574"/>
        <end position="739"/>
    </location>
</feature>
<organism evidence="6 7">
    <name type="scientific">Pneumocystis wakefieldiae</name>
    <dbReference type="NCBI Taxonomy" id="38082"/>
    <lineage>
        <taxon>Eukaryota</taxon>
        <taxon>Fungi</taxon>
        <taxon>Dikarya</taxon>
        <taxon>Ascomycota</taxon>
        <taxon>Taphrinomycotina</taxon>
        <taxon>Pneumocystomycetes</taxon>
        <taxon>Pneumocystaceae</taxon>
        <taxon>Pneumocystis</taxon>
    </lineage>
</organism>
<dbReference type="GO" id="GO:0005524">
    <property type="term" value="F:ATP binding"/>
    <property type="evidence" value="ECO:0007669"/>
    <property type="project" value="InterPro"/>
</dbReference>
<dbReference type="Pfam" id="PF13589">
    <property type="entry name" value="HATPase_c_3"/>
    <property type="match status" value="1"/>
</dbReference>
<dbReference type="Pfam" id="PF08676">
    <property type="entry name" value="MutL_C"/>
    <property type="match status" value="1"/>
</dbReference>
<dbReference type="SMART" id="SM00853">
    <property type="entry name" value="MutL_C"/>
    <property type="match status" value="1"/>
</dbReference>
<dbReference type="InterPro" id="IPR037198">
    <property type="entry name" value="MutL_C_sf"/>
</dbReference>
<dbReference type="GO" id="GO:0061982">
    <property type="term" value="P:meiosis I cell cycle process"/>
    <property type="evidence" value="ECO:0007669"/>
    <property type="project" value="UniProtKB-ARBA"/>
</dbReference>
<evidence type="ECO:0000259" key="4">
    <source>
        <dbReference type="SMART" id="SM00853"/>
    </source>
</evidence>
<dbReference type="FunFam" id="3.30.565.10:FF:000017">
    <property type="entry name" value="PMS1 homolog 1, mismatch repair system component"/>
    <property type="match status" value="1"/>
</dbReference>
<dbReference type="InterPro" id="IPR002099">
    <property type="entry name" value="MutL/Mlh/PMS"/>
</dbReference>
<dbReference type="SUPFAM" id="SSF54211">
    <property type="entry name" value="Ribosomal protein S5 domain 2-like"/>
    <property type="match status" value="1"/>
</dbReference>
<keyword evidence="2" id="KW-0227">DNA damage</keyword>
<dbReference type="GO" id="GO:0030983">
    <property type="term" value="F:mismatched DNA binding"/>
    <property type="evidence" value="ECO:0007669"/>
    <property type="project" value="InterPro"/>
</dbReference>
<dbReference type="GO" id="GO:0006298">
    <property type="term" value="P:mismatch repair"/>
    <property type="evidence" value="ECO:0007669"/>
    <property type="project" value="InterPro"/>
</dbReference>
<feature type="compositionally biased region" description="Basic and acidic residues" evidence="3">
    <location>
        <begin position="427"/>
        <end position="444"/>
    </location>
</feature>
<dbReference type="InterPro" id="IPR020568">
    <property type="entry name" value="Ribosomal_Su5_D2-typ_SF"/>
</dbReference>
<sequence>MSGKICPIKNELKGFISSCQVITDLSMAVKELLENSLDAKSTRIEILFKNYGLGSIEVADNGDGVEIDDLECLAQQNATSKIREFGNLDLLSLYGFRGEALYSLCRLGRVQITTATEKAGSQGIRITYDQEANIVSKEIVASCKGTTVKVEHLFSTLPVRRKEFEKNHKQDFQKAIAIIQAYAIIKIVTHISTIGNENLRENVANLFGAKVLSTLVNIDFEMTILDLYKINISGLISKPFLKEERSNLKKQYIYVNYRPLNFTMPLDSYDVNVSVDKRTIFLHNEKEIIFELKHHLNKFLQNILADQDSFFSNQTPIDHVSEKKKLTGIHENLKKGNNKNTQDIIEERSDIKTKSPTNIVSLNKLLSEIGHQETTIAISKEKSISEDSHNKELAINNTISFSRNVKNNKFTTLTNLKRKNIPNYSIKDSENSTDNPDKYGQKKSIDNCSFKNMNKAENEMISKPKSDEFITHEVTDLDILENKNQHLEISTKTKAQKVSDDINLKRLYEYKYRQFTTSISVSKDQIKEQFLRTFMNKTHNSKIEPSDIYTMSQVQSENQLNLTLAKEDFFNMRVIGQFNLGFIITSLPSNEKDYISNIFIIDQHASDERYHFEKLQLNTIMDSQLLIKPYELVLTVMEESIIIEHTKVLEKNGFKIEVDYDKEPGKRCKLLSLPQAKHITFGIEGKRANNYFIFLQFIDLEEIISDLQENPQKDIKCSKIRNILASKACRSSVMVGDALALTGMKNIVKHMGEMNNPWNCPHGRPTIRMIGKISQI</sequence>
<feature type="region of interest" description="Disordered" evidence="3">
    <location>
        <begin position="424"/>
        <end position="444"/>
    </location>
</feature>
<dbReference type="PANTHER" id="PTHR10073:SF52">
    <property type="entry name" value="MISMATCH REPAIR ENDONUCLEASE PMS2"/>
    <property type="match status" value="1"/>
</dbReference>
<evidence type="ECO:0000256" key="3">
    <source>
        <dbReference type="SAM" id="MobiDB-lite"/>
    </source>
</evidence>
<dbReference type="Gene3D" id="3.30.1370.100">
    <property type="entry name" value="MutL, C-terminal domain, regulatory subdomain"/>
    <property type="match status" value="1"/>
</dbReference>
<dbReference type="PROSITE" id="PS00058">
    <property type="entry name" value="DNA_MISMATCH_REPAIR_1"/>
    <property type="match status" value="1"/>
</dbReference>
<evidence type="ECO:0000259" key="5">
    <source>
        <dbReference type="SMART" id="SM01340"/>
    </source>
</evidence>
<gene>
    <name evidence="6" type="ORF">MERGE_001072</name>
</gene>
<dbReference type="InterPro" id="IPR036890">
    <property type="entry name" value="HATPase_C_sf"/>
</dbReference>
<dbReference type="EMBL" id="CP054544">
    <property type="protein sequence ID" value="QSL66688.1"/>
    <property type="molecule type" value="Genomic_DNA"/>
</dbReference>
<dbReference type="InterPro" id="IPR038973">
    <property type="entry name" value="MutL/Mlh/Pms-like"/>
</dbReference>
<dbReference type="NCBIfam" id="TIGR00585">
    <property type="entry name" value="mutl"/>
    <property type="match status" value="1"/>
</dbReference>
<dbReference type="Gene3D" id="3.30.230.10">
    <property type="match status" value="1"/>
</dbReference>
<dbReference type="SUPFAM" id="SSF118116">
    <property type="entry name" value="DNA mismatch repair protein MutL"/>
    <property type="match status" value="2"/>
</dbReference>
<comment type="similarity">
    <text evidence="1">Belongs to the DNA mismatch repair MutL/HexB family.</text>
</comment>
<dbReference type="GO" id="GO:0140664">
    <property type="term" value="F:ATP-dependent DNA damage sensor activity"/>
    <property type="evidence" value="ECO:0007669"/>
    <property type="project" value="InterPro"/>
</dbReference>
<dbReference type="PANTHER" id="PTHR10073">
    <property type="entry name" value="DNA MISMATCH REPAIR PROTEIN MLH, PMS, MUTL"/>
    <property type="match status" value="1"/>
</dbReference>
<keyword evidence="7" id="KW-1185">Reference proteome</keyword>
<evidence type="ECO:0000313" key="6">
    <source>
        <dbReference type="EMBL" id="QSL66688.1"/>
    </source>
</evidence>
<dbReference type="InterPro" id="IPR014762">
    <property type="entry name" value="DNA_mismatch_repair_CS"/>
</dbReference>
<dbReference type="InterPro" id="IPR042121">
    <property type="entry name" value="MutL_C_regsub"/>
</dbReference>
<dbReference type="Gene3D" id="3.30.565.10">
    <property type="entry name" value="Histidine kinase-like ATPase, C-terminal domain"/>
    <property type="match status" value="1"/>
</dbReference>
<evidence type="ECO:0000256" key="2">
    <source>
        <dbReference type="ARBA" id="ARBA00022763"/>
    </source>
</evidence>
<protein>
    <recommendedName>
        <fullName evidence="8">DNA mismatch repair protein MutL</fullName>
    </recommendedName>
</protein>
<dbReference type="SUPFAM" id="SSF55874">
    <property type="entry name" value="ATPase domain of HSP90 chaperone/DNA topoisomerase II/histidine kinase"/>
    <property type="match status" value="1"/>
</dbReference>
<name>A0A899G5Y3_9ASCO</name>
<dbReference type="GO" id="GO:0016887">
    <property type="term" value="F:ATP hydrolysis activity"/>
    <property type="evidence" value="ECO:0007669"/>
    <property type="project" value="InterPro"/>
</dbReference>
<reference evidence="6" key="1">
    <citation type="submission" date="2020-06" db="EMBL/GenBank/DDBJ databases">
        <title>Genomes of multiple members of Pneumocystis genus reveal paths to human pathogen Pneumocystis jirovecii.</title>
        <authorList>
            <person name="Cisse O.H."/>
            <person name="Ma L."/>
            <person name="Dekker J."/>
            <person name="Khil P."/>
            <person name="Jo J."/>
            <person name="Brenchley J."/>
            <person name="Blair R."/>
            <person name="Pahar B."/>
            <person name="Chabe M."/>
            <person name="Van Rompay K.A."/>
            <person name="Keesler R."/>
            <person name="Sukura A."/>
            <person name="Hirsch V."/>
            <person name="Kutty G."/>
            <person name="Liu Y."/>
            <person name="Peng L."/>
            <person name="Chen J."/>
            <person name="Song J."/>
            <person name="Weissenbacher-Lang C."/>
            <person name="Xu J."/>
            <person name="Upham N.S."/>
            <person name="Stajich J.E."/>
            <person name="Cuomo C.A."/>
            <person name="Cushion M.T."/>
            <person name="Kovacs J.A."/>
        </authorList>
    </citation>
    <scope>NUCLEOTIDE SEQUENCE</scope>
    <source>
        <strain evidence="6">2A</strain>
    </source>
</reference>
<dbReference type="FunFam" id="3.30.1370.100:FF:000001">
    <property type="entry name" value="Mismatch repair endonuclease pms1, putative"/>
    <property type="match status" value="1"/>
</dbReference>
<proteinExistence type="inferred from homology"/>
<dbReference type="Proteomes" id="UP000663699">
    <property type="component" value="Chromosome 13"/>
</dbReference>
<dbReference type="InterPro" id="IPR013507">
    <property type="entry name" value="DNA_mismatch_S5_2-like"/>
</dbReference>
<evidence type="ECO:0000313" key="7">
    <source>
        <dbReference type="Proteomes" id="UP000663699"/>
    </source>
</evidence>
<dbReference type="AlphaFoldDB" id="A0A899G5Y3"/>
<dbReference type="InterPro" id="IPR014721">
    <property type="entry name" value="Ribsml_uS5_D2-typ_fold_subgr"/>
</dbReference>
<dbReference type="Gene3D" id="3.30.1540.20">
    <property type="entry name" value="MutL, C-terminal domain, dimerisation subdomain"/>
    <property type="match status" value="1"/>
</dbReference>
<dbReference type="InterPro" id="IPR042120">
    <property type="entry name" value="MutL_C_dimsub"/>
</dbReference>
<dbReference type="InterPro" id="IPR014790">
    <property type="entry name" value="MutL_C"/>
</dbReference>
<accession>A0A899G5Y3</accession>
<evidence type="ECO:0008006" key="8">
    <source>
        <dbReference type="Google" id="ProtNLM"/>
    </source>
</evidence>
<dbReference type="OrthoDB" id="10263226at2759"/>
<dbReference type="GO" id="GO:0032389">
    <property type="term" value="C:MutLalpha complex"/>
    <property type="evidence" value="ECO:0007669"/>
    <property type="project" value="TreeGrafter"/>
</dbReference>